<gene>
    <name evidence="1" type="ORF">EUV02_04665</name>
</gene>
<proteinExistence type="predicted"/>
<dbReference type="EMBL" id="SIHO01000001">
    <property type="protein sequence ID" value="TFU06655.1"/>
    <property type="molecule type" value="Genomic_DNA"/>
</dbReference>
<dbReference type="OrthoDB" id="7619915at2"/>
<protein>
    <submittedName>
        <fullName evidence="1">Uncharacterized protein</fullName>
    </submittedName>
</protein>
<reference evidence="1 2" key="1">
    <citation type="submission" date="2019-02" db="EMBL/GenBank/DDBJ databases">
        <title>Polymorphobacter sp. isolated from the lake at the Tibet of China.</title>
        <authorList>
            <person name="Li A."/>
        </authorList>
    </citation>
    <scope>NUCLEOTIDE SEQUENCE [LARGE SCALE GENOMIC DNA]</scope>
    <source>
        <strain evidence="1 2">DJ1R-1</strain>
    </source>
</reference>
<name>A0A4Y9ESQ2_9SPHN</name>
<sequence>MAKELSAVRKSVLPQGGDTWATIAQRELPGTAESDAVSMLQSWNLHVFMRAAGGVGRMRGDNPILPSDVIFIEPPKA</sequence>
<dbReference type="AlphaFoldDB" id="A0A4Y9ESQ2"/>
<comment type="caution">
    <text evidence="1">The sequence shown here is derived from an EMBL/GenBank/DDBJ whole genome shotgun (WGS) entry which is preliminary data.</text>
</comment>
<keyword evidence="2" id="KW-1185">Reference proteome</keyword>
<organism evidence="1 2">
    <name type="scientific">Glacieibacterium arshaanense</name>
    <dbReference type="NCBI Taxonomy" id="2511025"/>
    <lineage>
        <taxon>Bacteria</taxon>
        <taxon>Pseudomonadati</taxon>
        <taxon>Pseudomonadota</taxon>
        <taxon>Alphaproteobacteria</taxon>
        <taxon>Sphingomonadales</taxon>
        <taxon>Sphingosinicellaceae</taxon>
        <taxon>Glacieibacterium</taxon>
    </lineage>
</organism>
<evidence type="ECO:0000313" key="2">
    <source>
        <dbReference type="Proteomes" id="UP000297737"/>
    </source>
</evidence>
<accession>A0A4Y9ESQ2</accession>
<dbReference type="Proteomes" id="UP000297737">
    <property type="component" value="Unassembled WGS sequence"/>
</dbReference>
<evidence type="ECO:0000313" key="1">
    <source>
        <dbReference type="EMBL" id="TFU06655.1"/>
    </source>
</evidence>